<dbReference type="Proteomes" id="UP000327039">
    <property type="component" value="Unassembled WGS sequence"/>
</dbReference>
<keyword evidence="1" id="KW-1133">Transmembrane helix</keyword>
<evidence type="ECO:0000313" key="3">
    <source>
        <dbReference type="Proteomes" id="UP000327039"/>
    </source>
</evidence>
<organism evidence="2 3">
    <name type="scientific">Microbacterium radiodurans</name>
    <dbReference type="NCBI Taxonomy" id="661398"/>
    <lineage>
        <taxon>Bacteria</taxon>
        <taxon>Bacillati</taxon>
        <taxon>Actinomycetota</taxon>
        <taxon>Actinomycetes</taxon>
        <taxon>Micrococcales</taxon>
        <taxon>Microbacteriaceae</taxon>
        <taxon>Microbacterium</taxon>
    </lineage>
</organism>
<evidence type="ECO:0000256" key="1">
    <source>
        <dbReference type="SAM" id="Phobius"/>
    </source>
</evidence>
<feature type="transmembrane region" description="Helical" evidence="1">
    <location>
        <begin position="121"/>
        <end position="143"/>
    </location>
</feature>
<sequence>MTRSSRATRLGWVALAVAVVLLCIICSSAVSIARQPDCVAGLAVTLLPPLATCGAPTAVQAAGGWICAAAVYGGTLFAVIVGVVSLVRRSRAHRSALGIVAPLVLLSGLVCLSIERQNGGLGLLYASVGSASALVIGSLLATIRAARLAHSSPDLVEAR</sequence>
<keyword evidence="1" id="KW-0812">Transmembrane</keyword>
<feature type="transmembrane region" description="Helical" evidence="1">
    <location>
        <begin position="57"/>
        <end position="84"/>
    </location>
</feature>
<dbReference type="RefSeq" id="WP_150420131.1">
    <property type="nucleotide sequence ID" value="NZ_VYRZ01000003.1"/>
</dbReference>
<reference evidence="3" key="1">
    <citation type="submission" date="2019-09" db="EMBL/GenBank/DDBJ databases">
        <title>Mumia zhuanghuii sp. nov. isolated from the intestinal contents of plateau pika (Ochotona curzoniae) in the Qinghai-Tibet plateau of China.</title>
        <authorList>
            <person name="Tian Z."/>
        </authorList>
    </citation>
    <scope>NUCLEOTIDE SEQUENCE [LARGE SCALE GENOMIC DNA]</scope>
    <source>
        <strain evidence="3">DSM 25564</strain>
    </source>
</reference>
<proteinExistence type="predicted"/>
<keyword evidence="1" id="KW-0472">Membrane</keyword>
<name>A0A5J5ITR6_9MICO</name>
<feature type="transmembrane region" description="Helical" evidence="1">
    <location>
        <begin position="96"/>
        <end position="115"/>
    </location>
</feature>
<evidence type="ECO:0000313" key="2">
    <source>
        <dbReference type="EMBL" id="KAA9085409.1"/>
    </source>
</evidence>
<accession>A0A5J5ITR6</accession>
<comment type="caution">
    <text evidence="2">The sequence shown here is derived from an EMBL/GenBank/DDBJ whole genome shotgun (WGS) entry which is preliminary data.</text>
</comment>
<dbReference type="EMBL" id="VYRZ01000003">
    <property type="protein sequence ID" value="KAA9085409.1"/>
    <property type="molecule type" value="Genomic_DNA"/>
</dbReference>
<keyword evidence="3" id="KW-1185">Reference proteome</keyword>
<dbReference type="AlphaFoldDB" id="A0A5J5ITR6"/>
<protein>
    <submittedName>
        <fullName evidence="2">Uncharacterized protein</fullName>
    </submittedName>
</protein>
<gene>
    <name evidence="2" type="ORF">F6B42_13160</name>
</gene>